<dbReference type="Proteomes" id="UP000440578">
    <property type="component" value="Unassembled WGS sequence"/>
</dbReference>
<evidence type="ECO:0000313" key="1">
    <source>
        <dbReference type="EMBL" id="KAF0293287.1"/>
    </source>
</evidence>
<evidence type="ECO:0000313" key="2">
    <source>
        <dbReference type="Proteomes" id="UP000440578"/>
    </source>
</evidence>
<comment type="caution">
    <text evidence="1">The sequence shown here is derived from an EMBL/GenBank/DDBJ whole genome shotgun (WGS) entry which is preliminary data.</text>
</comment>
<dbReference type="AlphaFoldDB" id="A0A6A4VAH4"/>
<sequence>MAFSNGRPLLRHRQLLSGCFQLMFSGGRPLLGCVAGRHCRVPGADLLFQLSLSGAKPSLSGGVLDGARLHHRCQLLCSLAEIALGPVALLLCALQSDGELVSARRGGG</sequence>
<dbReference type="EMBL" id="VIIS01001754">
    <property type="protein sequence ID" value="KAF0293287.1"/>
    <property type="molecule type" value="Genomic_DNA"/>
</dbReference>
<gene>
    <name evidence="1" type="ORF">FJT64_008815</name>
</gene>
<accession>A0A6A4VAH4</accession>
<reference evidence="1 2" key="1">
    <citation type="submission" date="2019-07" db="EMBL/GenBank/DDBJ databases">
        <title>Draft genome assembly of a fouling barnacle, Amphibalanus amphitrite (Darwin, 1854): The first reference genome for Thecostraca.</title>
        <authorList>
            <person name="Kim W."/>
        </authorList>
    </citation>
    <scope>NUCLEOTIDE SEQUENCE [LARGE SCALE GENOMIC DNA]</scope>
    <source>
        <strain evidence="1">SNU_AA5</strain>
        <tissue evidence="1">Soma without cirri and trophi</tissue>
    </source>
</reference>
<protein>
    <submittedName>
        <fullName evidence="1">Uncharacterized protein</fullName>
    </submittedName>
</protein>
<organism evidence="1 2">
    <name type="scientific">Amphibalanus amphitrite</name>
    <name type="common">Striped barnacle</name>
    <name type="synonym">Balanus amphitrite</name>
    <dbReference type="NCBI Taxonomy" id="1232801"/>
    <lineage>
        <taxon>Eukaryota</taxon>
        <taxon>Metazoa</taxon>
        <taxon>Ecdysozoa</taxon>
        <taxon>Arthropoda</taxon>
        <taxon>Crustacea</taxon>
        <taxon>Multicrustacea</taxon>
        <taxon>Cirripedia</taxon>
        <taxon>Thoracica</taxon>
        <taxon>Thoracicalcarea</taxon>
        <taxon>Balanomorpha</taxon>
        <taxon>Balanoidea</taxon>
        <taxon>Balanidae</taxon>
        <taxon>Amphibalaninae</taxon>
        <taxon>Amphibalanus</taxon>
    </lineage>
</organism>
<name>A0A6A4VAH4_AMPAM</name>
<keyword evidence="2" id="KW-1185">Reference proteome</keyword>
<proteinExistence type="predicted"/>